<evidence type="ECO:0000313" key="3">
    <source>
        <dbReference type="Proteomes" id="UP001446871"/>
    </source>
</evidence>
<proteinExistence type="predicted"/>
<name>A0ABR1UJ68_9PEZI</name>
<feature type="compositionally biased region" description="Basic and acidic residues" evidence="1">
    <location>
        <begin position="471"/>
        <end position="480"/>
    </location>
</feature>
<dbReference type="EMBL" id="JAQQWM010000007">
    <property type="protein sequence ID" value="KAK8057904.1"/>
    <property type="molecule type" value="Genomic_DNA"/>
</dbReference>
<feature type="region of interest" description="Disordered" evidence="1">
    <location>
        <begin position="364"/>
        <end position="492"/>
    </location>
</feature>
<feature type="compositionally biased region" description="Polar residues" evidence="1">
    <location>
        <begin position="42"/>
        <end position="51"/>
    </location>
</feature>
<keyword evidence="3" id="KW-1185">Reference proteome</keyword>
<dbReference type="Proteomes" id="UP001446871">
    <property type="component" value="Unassembled WGS sequence"/>
</dbReference>
<reference evidence="2 3" key="1">
    <citation type="submission" date="2023-01" db="EMBL/GenBank/DDBJ databases">
        <title>Analysis of 21 Apiospora genomes using comparative genomics revels a genus with tremendous synthesis potential of carbohydrate active enzymes and secondary metabolites.</title>
        <authorList>
            <person name="Sorensen T."/>
        </authorList>
    </citation>
    <scope>NUCLEOTIDE SEQUENCE [LARGE SCALE GENOMIC DNA]</scope>
    <source>
        <strain evidence="2 3">CBS 83171</strain>
    </source>
</reference>
<feature type="region of interest" description="Disordered" evidence="1">
    <location>
        <begin position="32"/>
        <end position="64"/>
    </location>
</feature>
<organism evidence="2 3">
    <name type="scientific">Apiospora saccharicola</name>
    <dbReference type="NCBI Taxonomy" id="335842"/>
    <lineage>
        <taxon>Eukaryota</taxon>
        <taxon>Fungi</taxon>
        <taxon>Dikarya</taxon>
        <taxon>Ascomycota</taxon>
        <taxon>Pezizomycotina</taxon>
        <taxon>Sordariomycetes</taxon>
        <taxon>Xylariomycetidae</taxon>
        <taxon>Amphisphaeriales</taxon>
        <taxon>Apiosporaceae</taxon>
        <taxon>Apiospora</taxon>
    </lineage>
</organism>
<feature type="region of interest" description="Disordered" evidence="1">
    <location>
        <begin position="140"/>
        <end position="161"/>
    </location>
</feature>
<gene>
    <name evidence="2" type="ORF">PG996_011841</name>
</gene>
<protein>
    <submittedName>
        <fullName evidence="2">Uncharacterized protein</fullName>
    </submittedName>
</protein>
<accession>A0ABR1UJ68</accession>
<evidence type="ECO:0000256" key="1">
    <source>
        <dbReference type="SAM" id="MobiDB-lite"/>
    </source>
</evidence>
<sequence>MPNEPEPTNPFVRFKHLVDDQISQTVRSIWSLPASSSSSSSNRANQDNNGSRPLGPGGLPISLTNDQRPFAVLGKVREEDITPEMRQLAKDIEANPGVLDQDPFDREVEALEGAVWRSLRDKTIQSWVKYSAYSPLRLQDTLPQPVPKDVPASSYPSGNEPQEQYRFTFRDAFEDLLAVSSGQPLKPLPELESRLRTPRRPGSLFLELSSAKSWRDWTANIERRYLWDAYFPPENFGPAAERIATIATSDLFRRELTADQAERYIHKFVGDAAACPEERRWRRADVFGPGGLGFGPATSPVLGALLGLYGGSRGVLDDDEMEHHFLTPVLAAAARDVFMAGARDEHGRRLLAETEEDLYRNVESDELAPPTAVVHRSPQGSGESGGIVTKSAGDSDNNKNEEWTEVYPEPDGGKTEKSVTRKVGPWMTHETVTTTRYDADGNVVQRMSQRQHSASKEFRWSSSSASEEDDKNSQDERENKSSSSGKGWFWTK</sequence>
<evidence type="ECO:0000313" key="2">
    <source>
        <dbReference type="EMBL" id="KAK8057904.1"/>
    </source>
</evidence>
<comment type="caution">
    <text evidence="2">The sequence shown here is derived from an EMBL/GenBank/DDBJ whole genome shotgun (WGS) entry which is preliminary data.</text>
</comment>